<feature type="compositionally biased region" description="Basic and acidic residues" evidence="1">
    <location>
        <begin position="150"/>
        <end position="172"/>
    </location>
</feature>
<dbReference type="AlphaFoldDB" id="A0A8I5N7N7"/>
<evidence type="ECO:0000313" key="2">
    <source>
        <dbReference type="Ensembl" id="ENSPANP00000049459.1"/>
    </source>
</evidence>
<proteinExistence type="predicted"/>
<dbReference type="PRINTS" id="PR02045">
    <property type="entry name" value="F138DOMAIN"/>
</dbReference>
<accession>A0A8I5N7N7</accession>
<feature type="compositionally biased region" description="Polar residues" evidence="1">
    <location>
        <begin position="78"/>
        <end position="94"/>
    </location>
</feature>
<dbReference type="Ensembl" id="ENSPANT00000082564.1">
    <property type="protein sequence ID" value="ENSPANP00000049459.1"/>
    <property type="gene ID" value="ENSPANG00000042150.1"/>
</dbReference>
<dbReference type="GeneTree" id="ENSGT00940000161627"/>
<keyword evidence="3" id="KW-1185">Reference proteome</keyword>
<dbReference type="PANTHER" id="PTHR46254:SF3">
    <property type="entry name" value="SECRETED PROTEIN"/>
    <property type="match status" value="1"/>
</dbReference>
<dbReference type="Proteomes" id="UP000028761">
    <property type="component" value="Unplaced"/>
</dbReference>
<feature type="compositionally biased region" description="Basic residues" evidence="1">
    <location>
        <begin position="121"/>
        <end position="132"/>
    </location>
</feature>
<reference evidence="2" key="2">
    <citation type="submission" date="2025-09" db="UniProtKB">
        <authorList>
            <consortium name="Ensembl"/>
        </authorList>
    </citation>
    <scope>IDENTIFICATION</scope>
</reference>
<feature type="region of interest" description="Disordered" evidence="1">
    <location>
        <begin position="70"/>
        <end position="94"/>
    </location>
</feature>
<sequence length="217" mass="23429">MESRCVAQAGVQWCNLSSLQAPPPGFKRFSYFSLLSSWDYRNVPPRPANFVFSVQMGFPHVGQAGLKLLTSGDPPASASESAGMTDVSQRGQPSSLRFSSFGDSLCVSLWFLNPVTGCPSKRQKRRRKHRGGGYKETEAETGVMRPQAQGRREPPGAGRGRKDPPLKAKPQETGRATFLSAAELRAALMSGKKEAEEKATDKGLVTRALVSCQLAGA</sequence>
<evidence type="ECO:0000313" key="3">
    <source>
        <dbReference type="Proteomes" id="UP000028761"/>
    </source>
</evidence>
<dbReference type="PANTHER" id="PTHR46254">
    <property type="entry name" value="PROTEIN GVQW1-RELATED"/>
    <property type="match status" value="1"/>
</dbReference>
<evidence type="ECO:0000256" key="1">
    <source>
        <dbReference type="SAM" id="MobiDB-lite"/>
    </source>
</evidence>
<protein>
    <submittedName>
        <fullName evidence="2">Uncharacterized protein</fullName>
    </submittedName>
</protein>
<reference evidence="2" key="1">
    <citation type="submission" date="2025-08" db="UniProtKB">
        <authorList>
            <consortium name="Ensembl"/>
        </authorList>
    </citation>
    <scope>IDENTIFICATION</scope>
</reference>
<name>A0A8I5N7N7_PAPAN</name>
<organism evidence="2 3">
    <name type="scientific">Papio anubis</name>
    <name type="common">Olive baboon</name>
    <dbReference type="NCBI Taxonomy" id="9555"/>
    <lineage>
        <taxon>Eukaryota</taxon>
        <taxon>Metazoa</taxon>
        <taxon>Chordata</taxon>
        <taxon>Craniata</taxon>
        <taxon>Vertebrata</taxon>
        <taxon>Euteleostomi</taxon>
        <taxon>Mammalia</taxon>
        <taxon>Eutheria</taxon>
        <taxon>Euarchontoglires</taxon>
        <taxon>Primates</taxon>
        <taxon>Haplorrhini</taxon>
        <taxon>Catarrhini</taxon>
        <taxon>Cercopithecidae</taxon>
        <taxon>Cercopithecinae</taxon>
        <taxon>Papio</taxon>
    </lineage>
</organism>
<feature type="region of interest" description="Disordered" evidence="1">
    <location>
        <begin position="119"/>
        <end position="176"/>
    </location>
</feature>